<evidence type="ECO:0000256" key="1">
    <source>
        <dbReference type="SAM" id="MobiDB-lite"/>
    </source>
</evidence>
<feature type="compositionally biased region" description="Basic residues" evidence="1">
    <location>
        <begin position="37"/>
        <end position="48"/>
    </location>
</feature>
<organism evidence="2">
    <name type="scientific">uncultured Sphingomonadaceae bacterium</name>
    <dbReference type="NCBI Taxonomy" id="169976"/>
    <lineage>
        <taxon>Bacteria</taxon>
        <taxon>Pseudomonadati</taxon>
        <taxon>Pseudomonadota</taxon>
        <taxon>Alphaproteobacteria</taxon>
        <taxon>Sphingomonadales</taxon>
        <taxon>Sphingomonadaceae</taxon>
        <taxon>environmental samples</taxon>
    </lineage>
</organism>
<feature type="non-terminal residue" evidence="2">
    <location>
        <position position="48"/>
    </location>
</feature>
<sequence>CCTMIARSRTRPPDTTAPIRTLTTSQPRSLLSIARSNRARSRNRRCWS</sequence>
<feature type="non-terminal residue" evidence="2">
    <location>
        <position position="1"/>
    </location>
</feature>
<protein>
    <submittedName>
        <fullName evidence="2">Uncharacterized protein</fullName>
    </submittedName>
</protein>
<accession>A0A6J4TRI2</accession>
<name>A0A6J4TRI2_9SPHN</name>
<gene>
    <name evidence="2" type="ORF">AVDCRST_MAG91-2861</name>
</gene>
<proteinExistence type="predicted"/>
<dbReference type="EMBL" id="CADCVX010000504">
    <property type="protein sequence ID" value="CAA9529895.1"/>
    <property type="molecule type" value="Genomic_DNA"/>
</dbReference>
<reference evidence="2" key="1">
    <citation type="submission" date="2020-02" db="EMBL/GenBank/DDBJ databases">
        <authorList>
            <person name="Meier V. D."/>
        </authorList>
    </citation>
    <scope>NUCLEOTIDE SEQUENCE</scope>
    <source>
        <strain evidence="2">AVDCRST_MAG91</strain>
    </source>
</reference>
<evidence type="ECO:0000313" key="2">
    <source>
        <dbReference type="EMBL" id="CAA9529895.1"/>
    </source>
</evidence>
<dbReference type="AlphaFoldDB" id="A0A6J4TRI2"/>
<feature type="region of interest" description="Disordered" evidence="1">
    <location>
        <begin position="1"/>
        <end position="48"/>
    </location>
</feature>